<dbReference type="InterPro" id="IPR036691">
    <property type="entry name" value="Endo/exonu/phosph_ase_sf"/>
</dbReference>
<dbReference type="AlphaFoldDB" id="F9Y8W6"/>
<keyword evidence="1" id="KW-0732">Signal</keyword>
<evidence type="ECO:0000313" key="4">
    <source>
        <dbReference type="Proteomes" id="UP000000692"/>
    </source>
</evidence>
<name>F9Y8W6_KETVW</name>
<dbReference type="RefSeq" id="WP_013383442.1">
    <property type="nucleotide sequence ID" value="NC_017384.1"/>
</dbReference>
<reference evidence="3 4" key="1">
    <citation type="journal article" date="2011" name="J. Bacteriol.">
        <title>Complete genome sequence of the industrial strain Ketogulonicigenium vulgare WSH-001.</title>
        <authorList>
            <person name="Liu L."/>
            <person name="Li Y."/>
            <person name="Zhang J."/>
            <person name="Zhou Z."/>
            <person name="Liu J."/>
            <person name="Li X."/>
            <person name="Zhou J."/>
            <person name="Du G."/>
            <person name="Wang L."/>
            <person name="Chen J."/>
        </authorList>
    </citation>
    <scope>NUCLEOTIDE SEQUENCE [LARGE SCALE GENOMIC DNA]</scope>
    <source>
        <strain evidence="3 4">WSH-001</strain>
    </source>
</reference>
<keyword evidence="3" id="KW-0255">Endonuclease</keyword>
<dbReference type="eggNOG" id="COG3568">
    <property type="taxonomic scope" value="Bacteria"/>
</dbReference>
<keyword evidence="4" id="KW-1185">Reference proteome</keyword>
<keyword evidence="3" id="KW-0269">Exonuclease</keyword>
<dbReference type="PATRIC" id="fig|759362.5.peg.195"/>
<feature type="chain" id="PRO_5003395882" evidence="1">
    <location>
        <begin position="20"/>
        <end position="290"/>
    </location>
</feature>
<organism evidence="3 4">
    <name type="scientific">Ketogulonicigenium vulgare (strain WSH-001)</name>
    <dbReference type="NCBI Taxonomy" id="759362"/>
    <lineage>
        <taxon>Bacteria</taxon>
        <taxon>Pseudomonadati</taxon>
        <taxon>Pseudomonadota</taxon>
        <taxon>Alphaproteobacteria</taxon>
        <taxon>Rhodobacterales</taxon>
        <taxon>Roseobacteraceae</taxon>
        <taxon>Ketogulonicigenium</taxon>
    </lineage>
</organism>
<dbReference type="Pfam" id="PF03372">
    <property type="entry name" value="Exo_endo_phos"/>
    <property type="match status" value="1"/>
</dbReference>
<dbReference type="OrthoDB" id="292013at2"/>
<proteinExistence type="predicted"/>
<evidence type="ECO:0000259" key="2">
    <source>
        <dbReference type="Pfam" id="PF03372"/>
    </source>
</evidence>
<dbReference type="GO" id="GO:0004519">
    <property type="term" value="F:endonuclease activity"/>
    <property type="evidence" value="ECO:0007669"/>
    <property type="project" value="UniProtKB-KW"/>
</dbReference>
<dbReference type="Gene3D" id="3.60.10.10">
    <property type="entry name" value="Endonuclease/exonuclease/phosphatase"/>
    <property type="match status" value="1"/>
</dbReference>
<feature type="domain" description="Endonuclease/exonuclease/phosphatase" evidence="2">
    <location>
        <begin position="40"/>
        <end position="271"/>
    </location>
</feature>
<dbReference type="Proteomes" id="UP000000692">
    <property type="component" value="Chromosome"/>
</dbReference>
<keyword evidence="3" id="KW-0540">Nuclease</keyword>
<protein>
    <submittedName>
        <fullName evidence="3">Endonuclease/exonuclease/phosphatase</fullName>
    </submittedName>
</protein>
<dbReference type="EMBL" id="CP002018">
    <property type="protein sequence ID" value="AEM40022.1"/>
    <property type="molecule type" value="Genomic_DNA"/>
</dbReference>
<feature type="signal peptide" evidence="1">
    <location>
        <begin position="1"/>
        <end position="19"/>
    </location>
</feature>
<dbReference type="GO" id="GO:0004527">
    <property type="term" value="F:exonuclease activity"/>
    <property type="evidence" value="ECO:0007669"/>
    <property type="project" value="UniProtKB-KW"/>
</dbReference>
<dbReference type="HOGENOM" id="CLU_042670_1_0_5"/>
<gene>
    <name evidence="3" type="ordered locus">KVU_0183</name>
</gene>
<dbReference type="InterPro" id="IPR005135">
    <property type="entry name" value="Endo/exonuclease/phosphatase"/>
</dbReference>
<sequence>MRFPLAILGITAMAGSALADTRLASWDVDLTRDGPGLLLRDILRESDDILAVVDAIVAAKADVLLLTSFDYDAGGAALGAFADLLAARGADYPLRIAQATNRGLPSGQDLNGNGRLGEAEDAYGWGRFYGEGAMALLSRLPLTGDLRDHTADQGRLASSGLWVVPLGPLDVIAFAATTPAFGNETRNAAEIAQAAALIEGRFVLIGKPNLDPAAGAGDRAVMASLLADSRLQDPLAGQPTAHWPDPIGALRVDYILPAAEILVAGAGVIPHDNAAFGAHSLVYIDIADVP</sequence>
<accession>F9Y8W6</accession>
<evidence type="ECO:0000313" key="3">
    <source>
        <dbReference type="EMBL" id="AEM40022.1"/>
    </source>
</evidence>
<keyword evidence="3" id="KW-0378">Hydrolase</keyword>
<dbReference type="KEGG" id="kvl:KVU_0183"/>
<evidence type="ECO:0000256" key="1">
    <source>
        <dbReference type="SAM" id="SignalP"/>
    </source>
</evidence>